<dbReference type="PANTHER" id="PTHR44757:SF2">
    <property type="entry name" value="BIOFILM ARCHITECTURE MAINTENANCE PROTEIN MBAA"/>
    <property type="match status" value="1"/>
</dbReference>
<dbReference type="InterPro" id="IPR035965">
    <property type="entry name" value="PAS-like_dom_sf"/>
</dbReference>
<dbReference type="CDD" id="cd01949">
    <property type="entry name" value="GGDEF"/>
    <property type="match status" value="1"/>
</dbReference>
<keyword evidence="4" id="KW-1185">Reference proteome</keyword>
<evidence type="ECO:0000313" key="3">
    <source>
        <dbReference type="EMBL" id="MCH1623963.1"/>
    </source>
</evidence>
<dbReference type="SUPFAM" id="SSF141868">
    <property type="entry name" value="EAL domain-like"/>
    <property type="match status" value="1"/>
</dbReference>
<gene>
    <name evidence="3" type="ORF">MJG50_01375</name>
</gene>
<dbReference type="InterPro" id="IPR052155">
    <property type="entry name" value="Biofilm_reg_signaling"/>
</dbReference>
<dbReference type="Gene3D" id="3.30.450.20">
    <property type="entry name" value="PAS domain"/>
    <property type="match status" value="1"/>
</dbReference>
<dbReference type="InterPro" id="IPR035919">
    <property type="entry name" value="EAL_sf"/>
</dbReference>
<feature type="domain" description="GGDEF" evidence="2">
    <location>
        <begin position="182"/>
        <end position="314"/>
    </location>
</feature>
<dbReference type="SUPFAM" id="SSF55073">
    <property type="entry name" value="Nucleotide cyclase"/>
    <property type="match status" value="1"/>
</dbReference>
<dbReference type="AlphaFoldDB" id="A0AAW5DUC2"/>
<dbReference type="InterPro" id="IPR001633">
    <property type="entry name" value="EAL_dom"/>
</dbReference>
<dbReference type="NCBIfam" id="TIGR00254">
    <property type="entry name" value="GGDEF"/>
    <property type="match status" value="1"/>
</dbReference>
<dbReference type="RefSeq" id="WP_240252145.1">
    <property type="nucleotide sequence ID" value="NZ_JAKTTI010000001.1"/>
</dbReference>
<accession>A0AAW5DUC2</accession>
<dbReference type="PANTHER" id="PTHR44757">
    <property type="entry name" value="DIGUANYLATE CYCLASE DGCP"/>
    <property type="match status" value="1"/>
</dbReference>
<dbReference type="InterPro" id="IPR043128">
    <property type="entry name" value="Rev_trsase/Diguanyl_cyclase"/>
</dbReference>
<proteinExistence type="predicted"/>
<dbReference type="FunFam" id="3.20.20.450:FF:000001">
    <property type="entry name" value="Cyclic di-GMP phosphodiesterase yahA"/>
    <property type="match status" value="1"/>
</dbReference>
<organism evidence="3 4">
    <name type="scientific">Fredinandcohnia quinoae</name>
    <dbReference type="NCBI Taxonomy" id="2918902"/>
    <lineage>
        <taxon>Bacteria</taxon>
        <taxon>Bacillati</taxon>
        <taxon>Bacillota</taxon>
        <taxon>Bacilli</taxon>
        <taxon>Bacillales</taxon>
        <taxon>Bacillaceae</taxon>
        <taxon>Fredinandcohnia</taxon>
    </lineage>
</organism>
<protein>
    <submittedName>
        <fullName evidence="3">EAL domain-containing protein</fullName>
    </submittedName>
</protein>
<dbReference type="PROSITE" id="PS50887">
    <property type="entry name" value="GGDEF"/>
    <property type="match status" value="1"/>
</dbReference>
<dbReference type="Pfam" id="PF00990">
    <property type="entry name" value="GGDEF"/>
    <property type="match status" value="1"/>
</dbReference>
<reference evidence="3" key="1">
    <citation type="submission" date="2022-02" db="EMBL/GenBank/DDBJ databases">
        <title>Fredinandcohnia quinoae sp. nov. isolated from Chenopodium quinoa seeds.</title>
        <authorList>
            <person name="Saati-Santamaria Z."/>
            <person name="Flores-Felix J.D."/>
            <person name="Igual J.M."/>
            <person name="Velazquez E."/>
            <person name="Garcia-Fraile P."/>
            <person name="Martinez-Molina E."/>
        </authorList>
    </citation>
    <scope>NUCLEOTIDE SEQUENCE</scope>
    <source>
        <strain evidence="3">SECRCQ15</strain>
    </source>
</reference>
<sequence>MDKLKNVISNDEKFASTGQSIESIIFEIILKHIKDLIYVMSVEVDGTFRYVFINDVAKGHAKLQNDCIGRSLQEVLHKETADHLQQQYASVLLKRQPISFQDVVKLADDRTVHGESILSPIFDDQGKVRFIVSVTRDITESVNEKKLIEFMAYHDHLTGLPNRSSLKRDLASTVEDSSNNHDQFALMYIDLDRFKLLNDTMGHLAGDQLLIQIAQRLSNLNSAEYKVYRQSGDEFIIILLNTTVEQARAFAENVIKEIEKPFVFNNDEYYVTTSLGISIFPHDGQDGETLIKNADTALYRAKEVGRSIFQFYNKNMQKLNASEMILENGLRKAIDQNELELYYQPQFNLDSNEVSSFEALLRWNHPTIGHISPAEFIPLAEDTGLILSIGEWVITTVCKKIKEWHKKGYKSVSVAVNLSAKQFQQSKLAEIIKTAIDSNQIDPKFLEFEITEGAIQDAEKALLTLTKLKEIGVQIAVDDFGTGYSSLSYLKRFPIDTLKIDQSFVKDVLTDNKDAAITTTIIHLAESLGLAVIAEGVEEQEQVEFFKSMNCHKAQGYFFSKPLPEKEIIEHYLTK</sequence>
<dbReference type="SMART" id="SM00052">
    <property type="entry name" value="EAL"/>
    <property type="match status" value="1"/>
</dbReference>
<dbReference type="InterPro" id="IPR029787">
    <property type="entry name" value="Nucleotide_cyclase"/>
</dbReference>
<evidence type="ECO:0000259" key="1">
    <source>
        <dbReference type="PROSITE" id="PS50883"/>
    </source>
</evidence>
<dbReference type="Gene3D" id="3.30.70.270">
    <property type="match status" value="1"/>
</dbReference>
<dbReference type="EMBL" id="JAKTTI010000001">
    <property type="protein sequence ID" value="MCH1623963.1"/>
    <property type="molecule type" value="Genomic_DNA"/>
</dbReference>
<dbReference type="InterPro" id="IPR000160">
    <property type="entry name" value="GGDEF_dom"/>
</dbReference>
<dbReference type="InterPro" id="IPR000014">
    <property type="entry name" value="PAS"/>
</dbReference>
<dbReference type="Pfam" id="PF00563">
    <property type="entry name" value="EAL"/>
    <property type="match status" value="1"/>
</dbReference>
<dbReference type="PROSITE" id="PS50883">
    <property type="entry name" value="EAL"/>
    <property type="match status" value="1"/>
</dbReference>
<dbReference type="CDD" id="cd00130">
    <property type="entry name" value="PAS"/>
    <property type="match status" value="1"/>
</dbReference>
<dbReference type="CDD" id="cd01948">
    <property type="entry name" value="EAL"/>
    <property type="match status" value="1"/>
</dbReference>
<dbReference type="NCBIfam" id="TIGR00229">
    <property type="entry name" value="sensory_box"/>
    <property type="match status" value="1"/>
</dbReference>
<dbReference type="SUPFAM" id="SSF55785">
    <property type="entry name" value="PYP-like sensor domain (PAS domain)"/>
    <property type="match status" value="1"/>
</dbReference>
<dbReference type="Gene3D" id="3.20.20.450">
    <property type="entry name" value="EAL domain"/>
    <property type="match status" value="1"/>
</dbReference>
<evidence type="ECO:0000313" key="4">
    <source>
        <dbReference type="Proteomes" id="UP001431131"/>
    </source>
</evidence>
<comment type="caution">
    <text evidence="3">The sequence shown here is derived from an EMBL/GenBank/DDBJ whole genome shotgun (WGS) entry which is preliminary data.</text>
</comment>
<dbReference type="FunFam" id="3.30.70.270:FF:000001">
    <property type="entry name" value="Diguanylate cyclase domain protein"/>
    <property type="match status" value="1"/>
</dbReference>
<dbReference type="Pfam" id="PF08448">
    <property type="entry name" value="PAS_4"/>
    <property type="match status" value="1"/>
</dbReference>
<name>A0AAW5DUC2_9BACI</name>
<dbReference type="SMART" id="SM00267">
    <property type="entry name" value="GGDEF"/>
    <property type="match status" value="1"/>
</dbReference>
<dbReference type="Proteomes" id="UP001431131">
    <property type="component" value="Unassembled WGS sequence"/>
</dbReference>
<feature type="domain" description="EAL" evidence="1">
    <location>
        <begin position="323"/>
        <end position="575"/>
    </location>
</feature>
<dbReference type="InterPro" id="IPR013656">
    <property type="entry name" value="PAS_4"/>
</dbReference>
<evidence type="ECO:0000259" key="2">
    <source>
        <dbReference type="PROSITE" id="PS50887"/>
    </source>
</evidence>